<dbReference type="InterPro" id="IPR015421">
    <property type="entry name" value="PyrdxlP-dep_Trfase_major"/>
</dbReference>
<dbReference type="RefSeq" id="WP_265426373.1">
    <property type="nucleotide sequence ID" value="NZ_JAPFPW010000043.1"/>
</dbReference>
<comment type="similarity">
    <text evidence="1 2">Belongs to the DegT/DnrJ/EryC1 family.</text>
</comment>
<keyword evidence="3" id="KW-0808">Transferase</keyword>
<keyword evidence="4" id="KW-1185">Reference proteome</keyword>
<name>A0ABT3ND85_9BACT</name>
<keyword evidence="3" id="KW-0032">Aminotransferase</keyword>
<gene>
    <name evidence="3" type="ORF">OOT00_15695</name>
</gene>
<evidence type="ECO:0000256" key="2">
    <source>
        <dbReference type="RuleBase" id="RU004508"/>
    </source>
</evidence>
<proteinExistence type="inferred from homology"/>
<evidence type="ECO:0000256" key="1">
    <source>
        <dbReference type="ARBA" id="ARBA00037999"/>
    </source>
</evidence>
<evidence type="ECO:0000313" key="3">
    <source>
        <dbReference type="EMBL" id="MCW7755425.1"/>
    </source>
</evidence>
<accession>A0ABT3ND85</accession>
<sequence>MLKLSEPNISEDIITAVADVLRSGQLVQGEENLLFEKELAAYLGCKEVILVSSGTAALHLALLALDIGPGDAVLVPDFTFPATASVVSMVGARVVIADVDRGTYVLSPDQIERTLDQWQGPERIRALMPVHEFGCSVDMDAVLKIAEKNDLYIVEDAACALGAVYGTRKLGTFGDLGCFSFHPRKTLTTGEGGAISTGSVQLAQKIRRLRNHGMEKRHDGMHFFEPGLNYRLTNFQAAMGRLQLKCLDEWIVVRKKLVEEYRCGLAKLASRNLIHLPVRTEGHSWQTFMVVLDKGFDRAVVIDALRQNGVESNLGAQSLSVLDLYGDQPFLQTVGPELYRCGLALPLFERMQRSDVKHVCSVLESVLLS</sequence>
<dbReference type="CDD" id="cd00616">
    <property type="entry name" value="AHBA_syn"/>
    <property type="match status" value="1"/>
</dbReference>
<dbReference type="Gene3D" id="3.40.640.10">
    <property type="entry name" value="Type I PLP-dependent aspartate aminotransferase-like (Major domain)"/>
    <property type="match status" value="1"/>
</dbReference>
<dbReference type="Proteomes" id="UP001209681">
    <property type="component" value="Unassembled WGS sequence"/>
</dbReference>
<dbReference type="SUPFAM" id="SSF53383">
    <property type="entry name" value="PLP-dependent transferases"/>
    <property type="match status" value="1"/>
</dbReference>
<comment type="caution">
    <text evidence="3">The sequence shown here is derived from an EMBL/GenBank/DDBJ whole genome shotgun (WGS) entry which is preliminary data.</text>
</comment>
<organism evidence="3 4">
    <name type="scientific">Desulfobotulus pelophilus</name>
    <dbReference type="NCBI Taxonomy" id="2823377"/>
    <lineage>
        <taxon>Bacteria</taxon>
        <taxon>Pseudomonadati</taxon>
        <taxon>Thermodesulfobacteriota</taxon>
        <taxon>Desulfobacteria</taxon>
        <taxon>Desulfobacterales</taxon>
        <taxon>Desulfobacteraceae</taxon>
        <taxon>Desulfobotulus</taxon>
    </lineage>
</organism>
<dbReference type="Pfam" id="PF01041">
    <property type="entry name" value="DegT_DnrJ_EryC1"/>
    <property type="match status" value="1"/>
</dbReference>
<dbReference type="GO" id="GO:0008483">
    <property type="term" value="F:transaminase activity"/>
    <property type="evidence" value="ECO:0007669"/>
    <property type="project" value="UniProtKB-KW"/>
</dbReference>
<dbReference type="InterPro" id="IPR000653">
    <property type="entry name" value="DegT/StrS_aminotransferase"/>
</dbReference>
<reference evidence="3 4" key="1">
    <citation type="submission" date="2022-11" db="EMBL/GenBank/DDBJ databases">
        <title>Desulfobotulus tamanensis H1 sp. nov. - anaerobic, alkaliphilic, sulphate reducing bacterium isolated from terrestrial mud volcano.</title>
        <authorList>
            <person name="Frolova A."/>
            <person name="Merkel A.Y."/>
            <person name="Slobodkin A.I."/>
        </authorList>
    </citation>
    <scope>NUCLEOTIDE SEQUENCE [LARGE SCALE GENOMIC DNA]</scope>
    <source>
        <strain evidence="3 4">H1</strain>
    </source>
</reference>
<dbReference type="PANTHER" id="PTHR30244">
    <property type="entry name" value="TRANSAMINASE"/>
    <property type="match status" value="1"/>
</dbReference>
<dbReference type="Gene3D" id="3.90.1150.10">
    <property type="entry name" value="Aspartate Aminotransferase, domain 1"/>
    <property type="match status" value="1"/>
</dbReference>
<keyword evidence="2" id="KW-0663">Pyridoxal phosphate</keyword>
<dbReference type="PIRSF" id="PIRSF000390">
    <property type="entry name" value="PLP_StrS"/>
    <property type="match status" value="1"/>
</dbReference>
<evidence type="ECO:0000313" key="4">
    <source>
        <dbReference type="Proteomes" id="UP001209681"/>
    </source>
</evidence>
<dbReference type="InterPro" id="IPR015422">
    <property type="entry name" value="PyrdxlP-dep_Trfase_small"/>
</dbReference>
<dbReference type="EMBL" id="JAPFPW010000043">
    <property type="protein sequence ID" value="MCW7755425.1"/>
    <property type="molecule type" value="Genomic_DNA"/>
</dbReference>
<protein>
    <submittedName>
        <fullName evidence="3">DegT/DnrJ/EryC1/StrS aminotransferase family protein</fullName>
    </submittedName>
</protein>
<dbReference type="PANTHER" id="PTHR30244:SF34">
    <property type="entry name" value="DTDP-4-AMINO-4,6-DIDEOXYGALACTOSE TRANSAMINASE"/>
    <property type="match status" value="1"/>
</dbReference>
<dbReference type="InterPro" id="IPR015424">
    <property type="entry name" value="PyrdxlP-dep_Trfase"/>
</dbReference>